<reference evidence="1" key="2">
    <citation type="submission" date="2023-04" db="EMBL/GenBank/DDBJ databases">
        <authorList>
            <person name="Bruccoleri R.E."/>
            <person name="Oakeley E.J."/>
            <person name="Faust A.-M."/>
            <person name="Dessus-Babus S."/>
            <person name="Altorfer M."/>
            <person name="Burckhardt D."/>
            <person name="Oertli M."/>
            <person name="Naumann U."/>
            <person name="Petersen F."/>
            <person name="Wong J."/>
        </authorList>
    </citation>
    <scope>NUCLEOTIDE SEQUENCE</scope>
    <source>
        <strain evidence="1">GSM-AAB239-AS_SAM_17_03QT</strain>
        <tissue evidence="1">Leaf</tissue>
    </source>
</reference>
<dbReference type="Proteomes" id="UP001140949">
    <property type="component" value="Unassembled WGS sequence"/>
</dbReference>
<accession>A0AAX6GUB0</accession>
<dbReference type="EMBL" id="JANAVB010016197">
    <property type="protein sequence ID" value="KAJ6832142.1"/>
    <property type="molecule type" value="Genomic_DNA"/>
</dbReference>
<sequence>MALGELPLHPRLIDGQSTSISRRFQHTSRRSSLLGEVRLLGKENGWLPRVRLRRLLGSTPCPVHCRDNEGSMATAMTILSDRRRASERPTSSSSFR</sequence>
<reference evidence="1" key="1">
    <citation type="journal article" date="2023" name="GigaByte">
        <title>Genome assembly of the bearded iris, Iris pallida Lam.</title>
        <authorList>
            <person name="Bruccoleri R.E."/>
            <person name="Oakeley E.J."/>
            <person name="Faust A.M.E."/>
            <person name="Altorfer M."/>
            <person name="Dessus-Babus S."/>
            <person name="Burckhardt D."/>
            <person name="Oertli M."/>
            <person name="Naumann U."/>
            <person name="Petersen F."/>
            <person name="Wong J."/>
        </authorList>
    </citation>
    <scope>NUCLEOTIDE SEQUENCE</scope>
    <source>
        <strain evidence="1">GSM-AAB239-AS_SAM_17_03QT</strain>
    </source>
</reference>
<comment type="caution">
    <text evidence="1">The sequence shown here is derived from an EMBL/GenBank/DDBJ whole genome shotgun (WGS) entry which is preliminary data.</text>
</comment>
<protein>
    <submittedName>
        <fullName evidence="1">Uncharacterized protein</fullName>
    </submittedName>
</protein>
<evidence type="ECO:0000313" key="2">
    <source>
        <dbReference type="Proteomes" id="UP001140949"/>
    </source>
</evidence>
<proteinExistence type="predicted"/>
<dbReference type="AlphaFoldDB" id="A0AAX6GUB0"/>
<gene>
    <name evidence="1" type="ORF">M6B38_345765</name>
</gene>
<name>A0AAX6GUB0_IRIPA</name>
<keyword evidence="2" id="KW-1185">Reference proteome</keyword>
<evidence type="ECO:0000313" key="1">
    <source>
        <dbReference type="EMBL" id="KAJ6832142.1"/>
    </source>
</evidence>
<organism evidence="1 2">
    <name type="scientific">Iris pallida</name>
    <name type="common">Sweet iris</name>
    <dbReference type="NCBI Taxonomy" id="29817"/>
    <lineage>
        <taxon>Eukaryota</taxon>
        <taxon>Viridiplantae</taxon>
        <taxon>Streptophyta</taxon>
        <taxon>Embryophyta</taxon>
        <taxon>Tracheophyta</taxon>
        <taxon>Spermatophyta</taxon>
        <taxon>Magnoliopsida</taxon>
        <taxon>Liliopsida</taxon>
        <taxon>Asparagales</taxon>
        <taxon>Iridaceae</taxon>
        <taxon>Iridoideae</taxon>
        <taxon>Irideae</taxon>
        <taxon>Iris</taxon>
    </lineage>
</organism>